<dbReference type="Proteomes" id="UP000441585">
    <property type="component" value="Unassembled WGS sequence"/>
</dbReference>
<comment type="catalytic activity">
    <reaction evidence="8 9 10">
        <text>2-[(2R,5Z)-2-carboxy-4-methylthiazol-5(2H)-ylidene]ethyl phosphate + 4-amino-2-methyl-5-(diphosphooxymethyl)pyrimidine + 2 H(+) = thiamine phosphate + CO2 + diphosphate</text>
        <dbReference type="Rhea" id="RHEA:47844"/>
        <dbReference type="ChEBI" id="CHEBI:15378"/>
        <dbReference type="ChEBI" id="CHEBI:16526"/>
        <dbReference type="ChEBI" id="CHEBI:33019"/>
        <dbReference type="ChEBI" id="CHEBI:37575"/>
        <dbReference type="ChEBI" id="CHEBI:57841"/>
        <dbReference type="ChEBI" id="CHEBI:62899"/>
        <dbReference type="EC" id="2.5.1.3"/>
    </reaction>
</comment>
<comment type="similarity">
    <text evidence="9 10">Belongs to the thiamine-phosphate synthase family.</text>
</comment>
<dbReference type="InterPro" id="IPR036206">
    <property type="entry name" value="ThiamineP_synth_sf"/>
</dbReference>
<evidence type="ECO:0000256" key="3">
    <source>
        <dbReference type="ARBA" id="ARBA00022723"/>
    </source>
</evidence>
<feature type="binding site" evidence="9">
    <location>
        <begin position="193"/>
        <end position="194"/>
    </location>
    <ligand>
        <name>2-[(2R,5Z)-2-carboxy-4-methylthiazol-5(2H)-ylidene]ethyl phosphate</name>
        <dbReference type="ChEBI" id="CHEBI:62899"/>
    </ligand>
</feature>
<keyword evidence="4 9" id="KW-0460">Magnesium</keyword>
<dbReference type="PANTHER" id="PTHR20857">
    <property type="entry name" value="THIAMINE-PHOSPHATE PYROPHOSPHORYLASE"/>
    <property type="match status" value="1"/>
</dbReference>
<feature type="binding site" evidence="9">
    <location>
        <begin position="141"/>
        <end position="143"/>
    </location>
    <ligand>
        <name>2-[(2R,5Z)-2-carboxy-4-methylthiazol-5(2H)-ylidene]ethyl phosphate</name>
        <dbReference type="ChEBI" id="CHEBI:62899"/>
    </ligand>
</feature>
<sequence>MWNEEMRSKLQLYFIMGSTNCKEDPEKVLLKAIDGGITMFQFREKGEGALTGTEKMNLAQKLQNRCKEHAIPFIVNDDIELALTLNADGVHIGQDDEDASTVRKKLGEGKIVGVSAHTLWEVKKAIADGADYIGAGPIYPTLTKADAEPVKGTSLIEEVRKSDIRIPIVGIGGINEGNARAVIEAGADGISVITAISLAADVFESSSALKKAVAGISE</sequence>
<dbReference type="UniPathway" id="UPA00060">
    <property type="reaction ID" value="UER00141"/>
</dbReference>
<evidence type="ECO:0000313" key="14">
    <source>
        <dbReference type="Proteomes" id="UP000441585"/>
    </source>
</evidence>
<evidence type="ECO:0000256" key="5">
    <source>
        <dbReference type="ARBA" id="ARBA00022977"/>
    </source>
</evidence>
<evidence type="ECO:0000313" key="13">
    <source>
        <dbReference type="EMBL" id="MRX53965.1"/>
    </source>
</evidence>
<dbReference type="CDD" id="cd00564">
    <property type="entry name" value="TMP_TenI"/>
    <property type="match status" value="1"/>
</dbReference>
<dbReference type="FunFam" id="3.20.20.70:FF:000096">
    <property type="entry name" value="Thiamine-phosphate synthase"/>
    <property type="match status" value="1"/>
</dbReference>
<feature type="domain" description="Thiamine phosphate synthase/TenI" evidence="12">
    <location>
        <begin position="12"/>
        <end position="196"/>
    </location>
</feature>
<evidence type="ECO:0000256" key="11">
    <source>
        <dbReference type="RuleBase" id="RU004253"/>
    </source>
</evidence>
<feature type="binding site" evidence="9">
    <location>
        <position position="76"/>
    </location>
    <ligand>
        <name>4-amino-2-methyl-5-(diphosphooxymethyl)pyrimidine</name>
        <dbReference type="ChEBI" id="CHEBI:57841"/>
    </ligand>
</feature>
<evidence type="ECO:0000256" key="10">
    <source>
        <dbReference type="RuleBase" id="RU003826"/>
    </source>
</evidence>
<comment type="catalytic activity">
    <reaction evidence="6 9 10">
        <text>4-methyl-5-(2-phosphooxyethyl)-thiazole + 4-amino-2-methyl-5-(diphosphooxymethyl)pyrimidine + H(+) = thiamine phosphate + diphosphate</text>
        <dbReference type="Rhea" id="RHEA:22328"/>
        <dbReference type="ChEBI" id="CHEBI:15378"/>
        <dbReference type="ChEBI" id="CHEBI:33019"/>
        <dbReference type="ChEBI" id="CHEBI:37575"/>
        <dbReference type="ChEBI" id="CHEBI:57841"/>
        <dbReference type="ChEBI" id="CHEBI:58296"/>
        <dbReference type="EC" id="2.5.1.3"/>
    </reaction>
</comment>
<dbReference type="AlphaFoldDB" id="A0A6I2M6Y2"/>
<comment type="pathway">
    <text evidence="1 9 11">Cofactor biosynthesis; thiamine diphosphate biosynthesis; thiamine phosphate from 4-amino-2-methyl-5-diphosphomethylpyrimidine and 4-methyl-5-(2-phosphoethyl)-thiazole: step 1/1.</text>
</comment>
<evidence type="ECO:0000259" key="12">
    <source>
        <dbReference type="Pfam" id="PF02581"/>
    </source>
</evidence>
<gene>
    <name evidence="9" type="primary">thiE</name>
    <name evidence="13" type="ORF">GJU41_08260</name>
</gene>
<feature type="binding site" evidence="9">
    <location>
        <position position="144"/>
    </location>
    <ligand>
        <name>4-amino-2-methyl-5-(diphosphooxymethyl)pyrimidine</name>
        <dbReference type="ChEBI" id="CHEBI:57841"/>
    </ligand>
</feature>
<dbReference type="GO" id="GO:0009229">
    <property type="term" value="P:thiamine diphosphate biosynthetic process"/>
    <property type="evidence" value="ECO:0007669"/>
    <property type="project" value="UniProtKB-UniRule"/>
</dbReference>
<evidence type="ECO:0000256" key="6">
    <source>
        <dbReference type="ARBA" id="ARBA00047334"/>
    </source>
</evidence>
<keyword evidence="14" id="KW-1185">Reference proteome</keyword>
<feature type="binding site" evidence="9">
    <location>
        <position position="96"/>
    </location>
    <ligand>
        <name>Mg(2+)</name>
        <dbReference type="ChEBI" id="CHEBI:18420"/>
    </ligand>
</feature>
<dbReference type="NCBIfam" id="TIGR00693">
    <property type="entry name" value="thiE"/>
    <property type="match status" value="1"/>
</dbReference>
<name>A0A6I2M6Y2_9BACI</name>
<protein>
    <recommendedName>
        <fullName evidence="9">Thiamine-phosphate synthase</fullName>
        <shortName evidence="9">TP synthase</shortName>
        <shortName evidence="9">TPS</shortName>
        <ecNumber evidence="9">2.5.1.3</ecNumber>
    </recommendedName>
    <alternativeName>
        <fullName evidence="9">Thiamine-phosphate pyrophosphorylase</fullName>
        <shortName evidence="9">TMP pyrophosphorylase</shortName>
        <shortName evidence="9">TMP-PPase</shortName>
    </alternativeName>
</protein>
<comment type="caution">
    <text evidence="13">The sequence shown here is derived from an EMBL/GenBank/DDBJ whole genome shotgun (WGS) entry which is preliminary data.</text>
</comment>
<dbReference type="GO" id="GO:0004789">
    <property type="term" value="F:thiamine-phosphate diphosphorylase activity"/>
    <property type="evidence" value="ECO:0007669"/>
    <property type="project" value="UniProtKB-UniRule"/>
</dbReference>
<keyword evidence="5 9" id="KW-0784">Thiamine biosynthesis</keyword>
<evidence type="ECO:0000256" key="8">
    <source>
        <dbReference type="ARBA" id="ARBA00047883"/>
    </source>
</evidence>
<evidence type="ECO:0000256" key="2">
    <source>
        <dbReference type="ARBA" id="ARBA00022679"/>
    </source>
</evidence>
<proteinExistence type="inferred from homology"/>
<dbReference type="Pfam" id="PF02581">
    <property type="entry name" value="TMP-TENI"/>
    <property type="match status" value="1"/>
</dbReference>
<feature type="binding site" evidence="9">
    <location>
        <begin position="41"/>
        <end position="45"/>
    </location>
    <ligand>
        <name>4-amino-2-methyl-5-(diphosphooxymethyl)pyrimidine</name>
        <dbReference type="ChEBI" id="CHEBI:57841"/>
    </ligand>
</feature>
<dbReference type="EMBL" id="WKKF01000001">
    <property type="protein sequence ID" value="MRX53965.1"/>
    <property type="molecule type" value="Genomic_DNA"/>
</dbReference>
<comment type="function">
    <text evidence="9">Condenses 4-methyl-5-(beta-hydroxyethyl)thiazole monophosphate (THZ-P) and 2-methyl-4-amino-5-hydroxymethyl pyrimidine pyrophosphate (HMP-PP) to form thiamine monophosphate (TMP).</text>
</comment>
<dbReference type="InterPro" id="IPR013785">
    <property type="entry name" value="Aldolase_TIM"/>
</dbReference>
<accession>A0A6I2M6Y2</accession>
<dbReference type="Gene3D" id="3.20.20.70">
    <property type="entry name" value="Aldolase class I"/>
    <property type="match status" value="1"/>
</dbReference>
<evidence type="ECO:0000256" key="7">
    <source>
        <dbReference type="ARBA" id="ARBA00047851"/>
    </source>
</evidence>
<keyword evidence="2 9" id="KW-0808">Transferase</keyword>
<dbReference type="EC" id="2.5.1.3" evidence="9"/>
<reference evidence="13 14" key="1">
    <citation type="submission" date="2019-11" db="EMBL/GenBank/DDBJ databases">
        <title>Bacillus idriensis genome.</title>
        <authorList>
            <person name="Konopka E.N."/>
            <person name="Newman J.D."/>
        </authorList>
    </citation>
    <scope>NUCLEOTIDE SEQUENCE [LARGE SCALE GENOMIC DNA]</scope>
    <source>
        <strain evidence="13 14">DSM 19097</strain>
    </source>
</reference>
<dbReference type="GO" id="GO:0005737">
    <property type="term" value="C:cytoplasm"/>
    <property type="evidence" value="ECO:0007669"/>
    <property type="project" value="TreeGrafter"/>
</dbReference>
<dbReference type="GO" id="GO:0009228">
    <property type="term" value="P:thiamine biosynthetic process"/>
    <property type="evidence" value="ECO:0007669"/>
    <property type="project" value="UniProtKB-KW"/>
</dbReference>
<evidence type="ECO:0000256" key="1">
    <source>
        <dbReference type="ARBA" id="ARBA00005165"/>
    </source>
</evidence>
<evidence type="ECO:0000256" key="4">
    <source>
        <dbReference type="ARBA" id="ARBA00022842"/>
    </source>
</evidence>
<comment type="cofactor">
    <cofactor evidence="9">
        <name>Mg(2+)</name>
        <dbReference type="ChEBI" id="CHEBI:18420"/>
    </cofactor>
    <text evidence="9">Binds 1 Mg(2+) ion per subunit.</text>
</comment>
<feature type="binding site" evidence="9">
    <location>
        <position position="115"/>
    </location>
    <ligand>
        <name>4-amino-2-methyl-5-(diphosphooxymethyl)pyrimidine</name>
        <dbReference type="ChEBI" id="CHEBI:57841"/>
    </ligand>
</feature>
<dbReference type="InterPro" id="IPR022998">
    <property type="entry name" value="ThiamineP_synth_TenI"/>
</dbReference>
<dbReference type="InterPro" id="IPR034291">
    <property type="entry name" value="TMP_synthase"/>
</dbReference>
<dbReference type="SUPFAM" id="SSF51391">
    <property type="entry name" value="Thiamin phosphate synthase"/>
    <property type="match status" value="1"/>
</dbReference>
<dbReference type="HAMAP" id="MF_00097">
    <property type="entry name" value="TMP_synthase"/>
    <property type="match status" value="1"/>
</dbReference>
<feature type="binding site" evidence="9">
    <location>
        <position position="173"/>
    </location>
    <ligand>
        <name>2-[(2R,5Z)-2-carboxy-4-methylthiazol-5(2H)-ylidene]ethyl phosphate</name>
        <dbReference type="ChEBI" id="CHEBI:62899"/>
    </ligand>
</feature>
<feature type="binding site" evidence="9">
    <location>
        <position position="77"/>
    </location>
    <ligand>
        <name>Mg(2+)</name>
        <dbReference type="ChEBI" id="CHEBI:18420"/>
    </ligand>
</feature>
<dbReference type="PANTHER" id="PTHR20857:SF15">
    <property type="entry name" value="THIAMINE-PHOSPHATE SYNTHASE"/>
    <property type="match status" value="1"/>
</dbReference>
<comment type="catalytic activity">
    <reaction evidence="7 9 10">
        <text>2-(2-carboxy-4-methylthiazol-5-yl)ethyl phosphate + 4-amino-2-methyl-5-(diphosphooxymethyl)pyrimidine + 2 H(+) = thiamine phosphate + CO2 + diphosphate</text>
        <dbReference type="Rhea" id="RHEA:47848"/>
        <dbReference type="ChEBI" id="CHEBI:15378"/>
        <dbReference type="ChEBI" id="CHEBI:16526"/>
        <dbReference type="ChEBI" id="CHEBI:33019"/>
        <dbReference type="ChEBI" id="CHEBI:37575"/>
        <dbReference type="ChEBI" id="CHEBI:57841"/>
        <dbReference type="ChEBI" id="CHEBI:62890"/>
        <dbReference type="EC" id="2.5.1.3"/>
    </reaction>
</comment>
<evidence type="ECO:0000256" key="9">
    <source>
        <dbReference type="HAMAP-Rule" id="MF_00097"/>
    </source>
</evidence>
<dbReference type="GO" id="GO:0000287">
    <property type="term" value="F:magnesium ion binding"/>
    <property type="evidence" value="ECO:0007669"/>
    <property type="project" value="UniProtKB-UniRule"/>
</dbReference>
<keyword evidence="3 9" id="KW-0479">Metal-binding</keyword>
<organism evidence="13 14">
    <name type="scientific">Metabacillus idriensis</name>
    <dbReference type="NCBI Taxonomy" id="324768"/>
    <lineage>
        <taxon>Bacteria</taxon>
        <taxon>Bacillati</taxon>
        <taxon>Bacillota</taxon>
        <taxon>Bacilli</taxon>
        <taxon>Bacillales</taxon>
        <taxon>Bacillaceae</taxon>
        <taxon>Metabacillus</taxon>
    </lineage>
</organism>
<dbReference type="RefSeq" id="WP_154318272.1">
    <property type="nucleotide sequence ID" value="NZ_CAJGAA010000001.1"/>
</dbReference>